<dbReference type="EMBL" id="JAGKQH010000013">
    <property type="protein sequence ID" value="KAG6584244.1"/>
    <property type="molecule type" value="Genomic_DNA"/>
</dbReference>
<dbReference type="Proteomes" id="UP000685013">
    <property type="component" value="Chromosome 13"/>
</dbReference>
<feature type="compositionally biased region" description="Polar residues" evidence="1">
    <location>
        <begin position="29"/>
        <end position="38"/>
    </location>
</feature>
<name>A0AAV6MPV0_9ROSI</name>
<evidence type="ECO:0000313" key="2">
    <source>
        <dbReference type="EMBL" id="KAG6584244.1"/>
    </source>
</evidence>
<dbReference type="GO" id="GO:0000380">
    <property type="term" value="P:alternative mRNA splicing, via spliceosome"/>
    <property type="evidence" value="ECO:0007669"/>
    <property type="project" value="InterPro"/>
</dbReference>
<evidence type="ECO:0008006" key="4">
    <source>
        <dbReference type="Google" id="ProtNLM"/>
    </source>
</evidence>
<dbReference type="PANTHER" id="PTHR31968">
    <property type="entry name" value="SERINE/ARGININE-RELATED PROTEIN 53"/>
    <property type="match status" value="1"/>
</dbReference>
<feature type="non-terminal residue" evidence="2">
    <location>
        <position position="1"/>
    </location>
</feature>
<keyword evidence="3" id="KW-1185">Reference proteome</keyword>
<accession>A0AAV6MPV0</accession>
<feature type="region of interest" description="Disordered" evidence="1">
    <location>
        <begin position="26"/>
        <end position="216"/>
    </location>
</feature>
<dbReference type="PANTHER" id="PTHR31968:SF4">
    <property type="entry name" value="SERINE_ARGININE-RELATED PROTEIN 53"/>
    <property type="match status" value="1"/>
</dbReference>
<protein>
    <recommendedName>
        <fullName evidence="4">Serine/threonine-protein kinase fray2</fullName>
    </recommendedName>
</protein>
<feature type="compositionally biased region" description="Basic and acidic residues" evidence="1">
    <location>
        <begin position="157"/>
        <end position="177"/>
    </location>
</feature>
<feature type="compositionally biased region" description="Basic and acidic residues" evidence="1">
    <location>
        <begin position="92"/>
        <end position="106"/>
    </location>
</feature>
<comment type="caution">
    <text evidence="2">The sequence shown here is derived from an EMBL/GenBank/DDBJ whole genome shotgun (WGS) entry which is preliminary data.</text>
</comment>
<dbReference type="GO" id="GO:0005634">
    <property type="term" value="C:nucleus"/>
    <property type="evidence" value="ECO:0007669"/>
    <property type="project" value="TreeGrafter"/>
</dbReference>
<sequence>MEESKAAAYYEELTRKGEGAARFKRGLGFSSSDANTDVVSASKGSALPSSSSFLSSFVKASSPSKASEFEKQAQLEAIQNKLKKKKPSSPDVDERRPRALERDRRKSSPRRRSLSKERERHSHSRRRSTSRDRERHSRRRSTSRDRERHSRRRSRSRDRYGDKHRDKGRERSDSDRDRRRRRSRSASRERKRSDDNRSKGGEKQKDHKVDRRKTESVDYSRLIEGYDKMSPAERVKAKMKLQLAETARLDDTKGTGPGWERFEFDKDAPLDDEEIEAAEDDATLVKHIGQSFRFSAIEARKEEQIKAAHDEAMFGAPVGQLLSTTDNEVELENEKSKESCDGGVATNLLSEKIIAKQQGSWRDRARKGS</sequence>
<gene>
    <name evidence="2" type="ORF">SDJN03_20176</name>
</gene>
<feature type="compositionally biased region" description="Low complexity" evidence="1">
    <location>
        <begin position="39"/>
        <end position="66"/>
    </location>
</feature>
<evidence type="ECO:0000256" key="1">
    <source>
        <dbReference type="SAM" id="MobiDB-lite"/>
    </source>
</evidence>
<dbReference type="InterPro" id="IPR034604">
    <property type="entry name" value="SRRP53"/>
</dbReference>
<reference evidence="2 3" key="1">
    <citation type="journal article" date="2021" name="Hortic Res">
        <title>The domestication of Cucurbita argyrosperma as revealed by the genome of its wild relative.</title>
        <authorList>
            <person name="Barrera-Redondo J."/>
            <person name="Sanchez-de la Vega G."/>
            <person name="Aguirre-Liguori J.A."/>
            <person name="Castellanos-Morales G."/>
            <person name="Gutierrez-Guerrero Y.T."/>
            <person name="Aguirre-Dugua X."/>
            <person name="Aguirre-Planter E."/>
            <person name="Tenaillon M.I."/>
            <person name="Lira-Saade R."/>
            <person name="Eguiarte L.E."/>
        </authorList>
    </citation>
    <scope>NUCLEOTIDE SEQUENCE [LARGE SCALE GENOMIC DNA]</scope>
    <source>
        <strain evidence="2">JBR-2021</strain>
    </source>
</reference>
<feature type="compositionally biased region" description="Basic and acidic residues" evidence="1">
    <location>
        <begin position="186"/>
        <end position="216"/>
    </location>
</feature>
<organism evidence="2 3">
    <name type="scientific">Cucurbita argyrosperma subsp. sororia</name>
    <dbReference type="NCBI Taxonomy" id="37648"/>
    <lineage>
        <taxon>Eukaryota</taxon>
        <taxon>Viridiplantae</taxon>
        <taxon>Streptophyta</taxon>
        <taxon>Embryophyta</taxon>
        <taxon>Tracheophyta</taxon>
        <taxon>Spermatophyta</taxon>
        <taxon>Magnoliopsida</taxon>
        <taxon>eudicotyledons</taxon>
        <taxon>Gunneridae</taxon>
        <taxon>Pentapetalae</taxon>
        <taxon>rosids</taxon>
        <taxon>fabids</taxon>
        <taxon>Cucurbitales</taxon>
        <taxon>Cucurbitaceae</taxon>
        <taxon>Cucurbiteae</taxon>
        <taxon>Cucurbita</taxon>
    </lineage>
</organism>
<dbReference type="GO" id="GO:0005737">
    <property type="term" value="C:cytoplasm"/>
    <property type="evidence" value="ECO:0007669"/>
    <property type="project" value="TreeGrafter"/>
</dbReference>
<evidence type="ECO:0000313" key="3">
    <source>
        <dbReference type="Proteomes" id="UP000685013"/>
    </source>
</evidence>
<proteinExistence type="predicted"/>
<dbReference type="AlphaFoldDB" id="A0AAV6MPV0"/>